<name>A0A7Z0EU74_9ACTN</name>
<evidence type="ECO:0000256" key="7">
    <source>
        <dbReference type="SAM" id="Phobius"/>
    </source>
</evidence>
<dbReference type="SUPFAM" id="SSF52743">
    <property type="entry name" value="Subtilisin-like"/>
    <property type="match status" value="1"/>
</dbReference>
<accession>A0A7Z0EU74</accession>
<feature type="signal peptide" evidence="8">
    <location>
        <begin position="1"/>
        <end position="36"/>
    </location>
</feature>
<feature type="region of interest" description="Disordered" evidence="6">
    <location>
        <begin position="405"/>
        <end position="428"/>
    </location>
</feature>
<comment type="caution">
    <text evidence="10">The sequence shown here is derived from an EMBL/GenBank/DDBJ whole genome shotgun (WGS) entry which is preliminary data.</text>
</comment>
<dbReference type="PANTHER" id="PTHR43806">
    <property type="entry name" value="PEPTIDASE S8"/>
    <property type="match status" value="1"/>
</dbReference>
<keyword evidence="3" id="KW-0378">Hydrolase</keyword>
<dbReference type="PRINTS" id="PR00723">
    <property type="entry name" value="SUBTILISIN"/>
</dbReference>
<proteinExistence type="inferred from homology"/>
<dbReference type="InterPro" id="IPR050131">
    <property type="entry name" value="Peptidase_S8_subtilisin-like"/>
</dbReference>
<dbReference type="InterPro" id="IPR015500">
    <property type="entry name" value="Peptidase_S8_subtilisin-rel"/>
</dbReference>
<dbReference type="InterPro" id="IPR000209">
    <property type="entry name" value="Peptidase_S8/S53_dom"/>
</dbReference>
<dbReference type="Proteomes" id="UP000572051">
    <property type="component" value="Unassembled WGS sequence"/>
</dbReference>
<dbReference type="PANTHER" id="PTHR43806:SF11">
    <property type="entry name" value="CEREVISIN-RELATED"/>
    <property type="match status" value="1"/>
</dbReference>
<dbReference type="Gene3D" id="3.40.50.200">
    <property type="entry name" value="Peptidase S8/S53 domain"/>
    <property type="match status" value="1"/>
</dbReference>
<evidence type="ECO:0000313" key="11">
    <source>
        <dbReference type="Proteomes" id="UP000572051"/>
    </source>
</evidence>
<keyword evidence="4" id="KW-0720">Serine protease</keyword>
<evidence type="ECO:0000256" key="5">
    <source>
        <dbReference type="PROSITE-ProRule" id="PRU01240"/>
    </source>
</evidence>
<keyword evidence="7" id="KW-0472">Membrane</keyword>
<evidence type="ECO:0000256" key="1">
    <source>
        <dbReference type="ARBA" id="ARBA00011073"/>
    </source>
</evidence>
<comment type="similarity">
    <text evidence="1 5">Belongs to the peptidase S8 family.</text>
</comment>
<gene>
    <name evidence="10" type="ORF">HNR10_005777</name>
</gene>
<dbReference type="EMBL" id="JACCFS010000001">
    <property type="protein sequence ID" value="NYJ37896.1"/>
    <property type="molecule type" value="Genomic_DNA"/>
</dbReference>
<dbReference type="PROSITE" id="PS51257">
    <property type="entry name" value="PROKAR_LIPOPROTEIN"/>
    <property type="match status" value="1"/>
</dbReference>
<keyword evidence="7" id="KW-0812">Transmembrane</keyword>
<evidence type="ECO:0000259" key="9">
    <source>
        <dbReference type="Pfam" id="PF00082"/>
    </source>
</evidence>
<dbReference type="InterPro" id="IPR036852">
    <property type="entry name" value="Peptidase_S8/S53_dom_sf"/>
</dbReference>
<dbReference type="GO" id="GO:0004252">
    <property type="term" value="F:serine-type endopeptidase activity"/>
    <property type="evidence" value="ECO:0007669"/>
    <property type="project" value="InterPro"/>
</dbReference>
<evidence type="ECO:0000256" key="6">
    <source>
        <dbReference type="SAM" id="MobiDB-lite"/>
    </source>
</evidence>
<keyword evidence="7" id="KW-1133">Transmembrane helix</keyword>
<dbReference type="GO" id="GO:0006508">
    <property type="term" value="P:proteolysis"/>
    <property type="evidence" value="ECO:0007669"/>
    <property type="project" value="UniProtKB-KW"/>
</dbReference>
<keyword evidence="8" id="KW-0732">Signal</keyword>
<comment type="caution">
    <text evidence="5">Lacks conserved residue(s) required for the propagation of feature annotation.</text>
</comment>
<dbReference type="Pfam" id="PF00082">
    <property type="entry name" value="Peptidase_S8"/>
    <property type="match status" value="1"/>
</dbReference>
<evidence type="ECO:0000313" key="10">
    <source>
        <dbReference type="EMBL" id="NYJ37896.1"/>
    </source>
</evidence>
<feature type="chain" id="PRO_5030665491" description="Peptidase S8/S53 domain-containing protein" evidence="8">
    <location>
        <begin position="37"/>
        <end position="428"/>
    </location>
</feature>
<organism evidence="10 11">
    <name type="scientific">Nocardiopsis aegyptia</name>
    <dbReference type="NCBI Taxonomy" id="220378"/>
    <lineage>
        <taxon>Bacteria</taxon>
        <taxon>Bacillati</taxon>
        <taxon>Actinomycetota</taxon>
        <taxon>Actinomycetes</taxon>
        <taxon>Streptosporangiales</taxon>
        <taxon>Nocardiopsidaceae</taxon>
        <taxon>Nocardiopsis</taxon>
    </lineage>
</organism>
<feature type="domain" description="Peptidase S8/S53" evidence="9">
    <location>
        <begin position="96"/>
        <end position="326"/>
    </location>
</feature>
<dbReference type="PROSITE" id="PS51892">
    <property type="entry name" value="SUBTILASE"/>
    <property type="match status" value="1"/>
</dbReference>
<protein>
    <recommendedName>
        <fullName evidence="9">Peptidase S8/S53 domain-containing protein</fullName>
    </recommendedName>
</protein>
<evidence type="ECO:0000256" key="3">
    <source>
        <dbReference type="ARBA" id="ARBA00022801"/>
    </source>
</evidence>
<feature type="transmembrane region" description="Helical" evidence="7">
    <location>
        <begin position="379"/>
        <end position="401"/>
    </location>
</feature>
<evidence type="ECO:0000256" key="2">
    <source>
        <dbReference type="ARBA" id="ARBA00022670"/>
    </source>
</evidence>
<keyword evidence="11" id="KW-1185">Reference proteome</keyword>
<reference evidence="10 11" key="1">
    <citation type="submission" date="2020-07" db="EMBL/GenBank/DDBJ databases">
        <title>Sequencing the genomes of 1000 actinobacteria strains.</title>
        <authorList>
            <person name="Klenk H.-P."/>
        </authorList>
    </citation>
    <scope>NUCLEOTIDE SEQUENCE [LARGE SCALE GENOMIC DNA]</scope>
    <source>
        <strain evidence="10 11">DSM 44442</strain>
    </source>
</reference>
<dbReference type="RefSeq" id="WP_179828994.1">
    <property type="nucleotide sequence ID" value="NZ_JACCFS010000001.1"/>
</dbReference>
<evidence type="ECO:0000256" key="8">
    <source>
        <dbReference type="SAM" id="SignalP"/>
    </source>
</evidence>
<sequence length="428" mass="41036">MTLWNRTALAARCATAAALGAACAVLTAVPGPPAVADTAQPSPAASPDGAAEAQALPAIGVARDGECVNASSTVVAEEPWTTPLLGLPRAWELSEGAGVTIAVLSSGIDADTAAVGQALTGSGSDDCRGYGTFLAGLVAARPQDGSGLMGVAPAAQVIDVPVTDDQGAATAGSVADGIDTAVGAGAHVVLVGAAVAGSSRALETAVDAAAEADALVVAPATVAVDGTSFPASPADHPAAVSVAAVGVEGAPVSGSPALDADGAAARVDLTAPGDLVVGVGPRGDGHFVGSGDVVAAGFVAGTAALLRSHDPDLAAADVRARLLATAYHSPHGPGDSMRGSGRVDPVGALTADPAVSSGDASPGTAFVPDPGPGEVSMPATIAVVGGSAALILATVAAGALIPRGRTRAWRAARPGERSALDPSPERRP</sequence>
<evidence type="ECO:0000256" key="4">
    <source>
        <dbReference type="ARBA" id="ARBA00022825"/>
    </source>
</evidence>
<feature type="compositionally biased region" description="Basic and acidic residues" evidence="6">
    <location>
        <begin position="413"/>
        <end position="428"/>
    </location>
</feature>
<keyword evidence="2" id="KW-0645">Protease</keyword>
<dbReference type="AlphaFoldDB" id="A0A7Z0EU74"/>